<evidence type="ECO:0000313" key="1">
    <source>
        <dbReference type="Proteomes" id="UP000515129"/>
    </source>
</evidence>
<keyword evidence="1" id="KW-1185">Reference proteome</keyword>
<name>A0A6P6NKN6_CARAU</name>
<dbReference type="OrthoDB" id="3263820at2759"/>
<reference evidence="2" key="1">
    <citation type="submission" date="2025-08" db="UniProtKB">
        <authorList>
            <consortium name="RefSeq"/>
        </authorList>
    </citation>
    <scope>IDENTIFICATION</scope>
    <source>
        <strain evidence="2">Wakin</strain>
        <tissue evidence="2">Muscle</tissue>
    </source>
</reference>
<organism evidence="1 2">
    <name type="scientific">Carassius auratus</name>
    <name type="common">Goldfish</name>
    <dbReference type="NCBI Taxonomy" id="7957"/>
    <lineage>
        <taxon>Eukaryota</taxon>
        <taxon>Metazoa</taxon>
        <taxon>Chordata</taxon>
        <taxon>Craniata</taxon>
        <taxon>Vertebrata</taxon>
        <taxon>Euteleostomi</taxon>
        <taxon>Actinopterygii</taxon>
        <taxon>Neopterygii</taxon>
        <taxon>Teleostei</taxon>
        <taxon>Ostariophysi</taxon>
        <taxon>Cypriniformes</taxon>
        <taxon>Cyprinidae</taxon>
        <taxon>Cyprininae</taxon>
        <taxon>Carassius</taxon>
    </lineage>
</organism>
<dbReference type="KEGG" id="caua:113081300"/>
<sequence length="632" mass="73065">MIYLPLSSSLKDVLESLKKNSQQLINKAEWEWDDTIRDIFDGDVMREHIQNKTTGRWDLTLLWNCDGIPVFESSQCSLWPIQVTINELPPAMGKEHILLSSLWFGKSKPVIETFLKPFVEEMEVLKETGLQWIDGDEIRTSRAFAVVSACDAVARPMLKDSTQFNGKYGCDWCLHPGERVEKGNGFVNTYPYDDSPVEKRQPQQWEEDAVKASQEGSPVRGVKGISPLLFLPFFNIITGFVPEYMHAVLLGVVRQFMTLWFDSSYHCKPWYIGTRKQVISSRLLSLKPPKEVTRTPSSLDKIRFWKASEFKNWLLYYSFAVLQGVLPSQYLNHWLLLVYAMHVLLMNNISRQAIQKADLALHKFVIQVAPLYGREHISFNVHQLTHLADTVKLWGPLWCISAFAFESNNHNLMMYFHGTQCVPEQICRTFLLWRYIFRQTITEQNSLVFRYCRRLTGMRQVKNLLILNNLHLFGTPKFQPLSPSQLAAINRTFHIIVLRPLQFFKRFLHDGILYTSDTYTKMRKRINSTAMLQDGSFLRIQHLVLLRGHCGCGFSDCSCASMPLILGRPLKKQTKAPFTDRQLNFSIDFVTEVTESLETIAVPVSSLKNKCVFIKIREKRYVIPIVNTIETD</sequence>
<dbReference type="RefSeq" id="XP_026109158.1">
    <property type="nucleotide sequence ID" value="XM_026253373.1"/>
</dbReference>
<proteinExistence type="predicted"/>
<dbReference type="PANTHER" id="PTHR46579:SF1">
    <property type="entry name" value="F5_8 TYPE C DOMAIN-CONTAINING PROTEIN"/>
    <property type="match status" value="1"/>
</dbReference>
<protein>
    <submittedName>
        <fullName evidence="2">Uncharacterized protein LOC113081300 isoform X1</fullName>
    </submittedName>
</protein>
<accession>A0A6P6NKN6</accession>
<dbReference type="AlphaFoldDB" id="A0A6P6NKN6"/>
<gene>
    <name evidence="2" type="primary">LOC113081300</name>
</gene>
<dbReference type="GeneID" id="113081300"/>
<evidence type="ECO:0000313" key="2">
    <source>
        <dbReference type="RefSeq" id="XP_026109158.1"/>
    </source>
</evidence>
<dbReference type="Proteomes" id="UP000515129">
    <property type="component" value="Unplaced"/>
</dbReference>
<dbReference type="PANTHER" id="PTHR46579">
    <property type="entry name" value="F5/8 TYPE C DOMAIN-CONTAINING PROTEIN-RELATED"/>
    <property type="match status" value="1"/>
</dbReference>